<organism evidence="2">
    <name type="scientific">Photinus pyralis</name>
    <name type="common">Common eastern firefly</name>
    <name type="synonym">Lampyris pyralis</name>
    <dbReference type="NCBI Taxonomy" id="7054"/>
    <lineage>
        <taxon>Eukaryota</taxon>
        <taxon>Metazoa</taxon>
        <taxon>Ecdysozoa</taxon>
        <taxon>Arthropoda</taxon>
        <taxon>Hexapoda</taxon>
        <taxon>Insecta</taxon>
        <taxon>Pterygota</taxon>
        <taxon>Neoptera</taxon>
        <taxon>Endopterygota</taxon>
        <taxon>Coleoptera</taxon>
        <taxon>Polyphaga</taxon>
        <taxon>Elateriformia</taxon>
        <taxon>Elateroidea</taxon>
        <taxon>Lampyridae</taxon>
        <taxon>Lampyrinae</taxon>
        <taxon>Photinus</taxon>
    </lineage>
</organism>
<proteinExistence type="predicted"/>
<dbReference type="EMBL" id="GEZM01036238">
    <property type="protein sequence ID" value="JAV82870.1"/>
    <property type="molecule type" value="Transcribed_RNA"/>
</dbReference>
<protein>
    <submittedName>
        <fullName evidence="2">Uncharacterized protein</fullName>
    </submittedName>
</protein>
<feature type="region of interest" description="Disordered" evidence="1">
    <location>
        <begin position="41"/>
        <end position="60"/>
    </location>
</feature>
<evidence type="ECO:0000256" key="1">
    <source>
        <dbReference type="SAM" id="MobiDB-lite"/>
    </source>
</evidence>
<sequence>MPMRSELSLSVAMALSGLSRNECEPLGYLFDEGAKIVNAASSSSSSASSSSRTSPSLASSESGIASFSTEYFTPPSDDGFSLFQLDEFLETLDDHQEDKKTEVPIPVNTSQVMWTGRNILNLYANIQGNATMYAQATIPKGVSSYFNNRSQLSRLEGATVPPHTVHSCCNGSCEFVEYVFT</sequence>
<accession>A0A1Y1ME54</accession>
<evidence type="ECO:0000313" key="2">
    <source>
        <dbReference type="EMBL" id="JAV82870.1"/>
    </source>
</evidence>
<reference evidence="2" key="1">
    <citation type="journal article" date="2016" name="Sci. Rep.">
        <title>Molecular characterization of firefly nuptial gifts: a multi-omics approach sheds light on postcopulatory sexual selection.</title>
        <authorList>
            <person name="Al-Wathiqui N."/>
            <person name="Fallon T.R."/>
            <person name="South A."/>
            <person name="Weng J.K."/>
            <person name="Lewis S.M."/>
        </authorList>
    </citation>
    <scope>NUCLEOTIDE SEQUENCE</scope>
</reference>
<dbReference type="AlphaFoldDB" id="A0A1Y1ME54"/>
<name>A0A1Y1ME54_PHOPY</name>